<sequence>MAVSVNTWLLHVSSGLSMRQIARLQGVAPSTVMRRIRWCEDLTDDPVRGPRLECLAEKARSHETLVRALILFAEIIAPQRHSASQKPKTGRDRLNDRLPAAALHPDR</sequence>
<protein>
    <recommendedName>
        <fullName evidence="4">Homeodomain-like domain-containing protein</fullName>
    </recommendedName>
</protein>
<accession>A0ABT3J951</accession>
<dbReference type="RefSeq" id="WP_264773489.1">
    <property type="nucleotide sequence ID" value="NZ_JAPDOG010000035.1"/>
</dbReference>
<keyword evidence="3" id="KW-1185">Reference proteome</keyword>
<comment type="caution">
    <text evidence="2">The sequence shown here is derived from an EMBL/GenBank/DDBJ whole genome shotgun (WGS) entry which is preliminary data.</text>
</comment>
<evidence type="ECO:0000256" key="1">
    <source>
        <dbReference type="SAM" id="MobiDB-lite"/>
    </source>
</evidence>
<evidence type="ECO:0008006" key="4">
    <source>
        <dbReference type="Google" id="ProtNLM"/>
    </source>
</evidence>
<evidence type="ECO:0000313" key="3">
    <source>
        <dbReference type="Proteomes" id="UP001207582"/>
    </source>
</evidence>
<dbReference type="EMBL" id="JAPDOG010000035">
    <property type="protein sequence ID" value="MCW3784218.1"/>
    <property type="molecule type" value="Genomic_DNA"/>
</dbReference>
<evidence type="ECO:0000313" key="2">
    <source>
        <dbReference type="EMBL" id="MCW3784218.1"/>
    </source>
</evidence>
<organism evidence="2 3">
    <name type="scientific">Defluviimonas salinarum</name>
    <dbReference type="NCBI Taxonomy" id="2992147"/>
    <lineage>
        <taxon>Bacteria</taxon>
        <taxon>Pseudomonadati</taxon>
        <taxon>Pseudomonadota</taxon>
        <taxon>Alphaproteobacteria</taxon>
        <taxon>Rhodobacterales</taxon>
        <taxon>Paracoccaceae</taxon>
        <taxon>Albidovulum</taxon>
    </lineage>
</organism>
<feature type="region of interest" description="Disordered" evidence="1">
    <location>
        <begin position="81"/>
        <end position="107"/>
    </location>
</feature>
<reference evidence="2 3" key="1">
    <citation type="submission" date="2022-10" db="EMBL/GenBank/DDBJ databases">
        <title>Defluviimonas sp. CAU 1641 isolated from mud.</title>
        <authorList>
            <person name="Kim W."/>
        </authorList>
    </citation>
    <scope>NUCLEOTIDE SEQUENCE [LARGE SCALE GENOMIC DNA]</scope>
    <source>
        <strain evidence="2 3">CAU 1641</strain>
    </source>
</reference>
<dbReference type="Proteomes" id="UP001207582">
    <property type="component" value="Unassembled WGS sequence"/>
</dbReference>
<proteinExistence type="predicted"/>
<gene>
    <name evidence="2" type="ORF">OM960_22060</name>
</gene>
<name>A0ABT3J951_9RHOB</name>